<evidence type="ECO:0000313" key="3">
    <source>
        <dbReference type="EMBL" id="AYC29020.1"/>
    </source>
</evidence>
<dbReference type="PANTHER" id="PTHR13887:SF47">
    <property type="entry name" value="CLPXP ADAPTER PROTEIN SPXH"/>
    <property type="match status" value="1"/>
</dbReference>
<comment type="function">
    <text evidence="2">Adapter protein required for efficient degradation of Spx by ClpXP under non-stress conditions. Interaction with Spx stabilizes Spx and exposes the C-terminus of Spx for recognition and proteolysis by ClpXP.</text>
</comment>
<dbReference type="OrthoDB" id="9813770at2"/>
<dbReference type="InterPro" id="IPR036249">
    <property type="entry name" value="Thioredoxin-like_sf"/>
</dbReference>
<accession>A0A385YRJ7</accession>
<evidence type="ECO:0000313" key="4">
    <source>
        <dbReference type="Proteomes" id="UP000265725"/>
    </source>
</evidence>
<organism evidence="3 4">
    <name type="scientific">Paenisporosarcina cavernae</name>
    <dbReference type="NCBI Taxonomy" id="2320858"/>
    <lineage>
        <taxon>Bacteria</taxon>
        <taxon>Bacillati</taxon>
        <taxon>Bacillota</taxon>
        <taxon>Bacilli</taxon>
        <taxon>Bacillales</taxon>
        <taxon>Caryophanaceae</taxon>
        <taxon>Paenisporosarcina</taxon>
    </lineage>
</organism>
<reference evidence="4" key="1">
    <citation type="submission" date="2018-09" db="EMBL/GenBank/DDBJ databases">
        <authorList>
            <person name="Zhu H."/>
        </authorList>
    </citation>
    <scope>NUCLEOTIDE SEQUENCE [LARGE SCALE GENOMIC DNA]</scope>
    <source>
        <strain evidence="4">K2R23-3</strain>
    </source>
</reference>
<dbReference type="CDD" id="cd03025">
    <property type="entry name" value="DsbA_FrnE_like"/>
    <property type="match status" value="1"/>
</dbReference>
<proteinExistence type="inferred from homology"/>
<dbReference type="Gene3D" id="3.40.30.10">
    <property type="entry name" value="Glutaredoxin"/>
    <property type="match status" value="1"/>
</dbReference>
<dbReference type="Proteomes" id="UP000265725">
    <property type="component" value="Chromosome"/>
</dbReference>
<gene>
    <name evidence="2" type="primary">spxH</name>
    <name evidence="3" type="ORF">D3873_03705</name>
</gene>
<dbReference type="GO" id="GO:0005737">
    <property type="term" value="C:cytoplasm"/>
    <property type="evidence" value="ECO:0007669"/>
    <property type="project" value="UniProtKB-SubCell"/>
</dbReference>
<comment type="subcellular location">
    <subcellularLocation>
        <location evidence="2">Cytoplasm</location>
    </subcellularLocation>
</comment>
<keyword evidence="1 2" id="KW-0963">Cytoplasm</keyword>
<dbReference type="PANTHER" id="PTHR13887">
    <property type="entry name" value="GLUTATHIONE S-TRANSFERASE KAPPA"/>
    <property type="match status" value="1"/>
</dbReference>
<comment type="subunit">
    <text evidence="2">Interacts with Spx.</text>
</comment>
<dbReference type="KEGG" id="paek:D3873_03705"/>
<sequence length="267" mass="30926">MSNVEIPPEEFVQSTTKPVELYAFIDPLCADCFDLQPTLRKLQVKYDQYFTLRIVVSTRLSALNTKVTKGKTDDEDNYAHPALPAVAIKAAELQGKRAGMRFLQKVQEQIFLNTKSCTNFNALKEIAETVELDLQEFESDFKSNEASRAFQCDLYITREMEVTEVPTLVFFNENIEDEGLKVSGTYDFDVYKHILQEMVNEELVEKEPPTLDELFDRYETLSTHEVAAIYGVTPYMAERELKKRTLLQQLERIPQPETTHWRIKKYA</sequence>
<dbReference type="SUPFAM" id="SSF52833">
    <property type="entry name" value="Thioredoxin-like"/>
    <property type="match status" value="1"/>
</dbReference>
<dbReference type="EMBL" id="CP032418">
    <property type="protein sequence ID" value="AYC29020.1"/>
    <property type="molecule type" value="Genomic_DNA"/>
</dbReference>
<name>A0A385YRJ7_9BACL</name>
<dbReference type="Pfam" id="PF13743">
    <property type="entry name" value="Thioredoxin_5"/>
    <property type="match status" value="1"/>
</dbReference>
<evidence type="ECO:0000256" key="1">
    <source>
        <dbReference type="ARBA" id="ARBA00022490"/>
    </source>
</evidence>
<dbReference type="HAMAP" id="MF_02245">
    <property type="entry name" value="Adapter_SpxH"/>
    <property type="match status" value="1"/>
</dbReference>
<dbReference type="InterPro" id="IPR046404">
    <property type="entry name" value="Adapter_SpxH"/>
</dbReference>
<keyword evidence="4" id="KW-1185">Reference proteome</keyword>
<dbReference type="RefSeq" id="WP_119882761.1">
    <property type="nucleotide sequence ID" value="NZ_CP032418.1"/>
</dbReference>
<evidence type="ECO:0000256" key="2">
    <source>
        <dbReference type="HAMAP-Rule" id="MF_02245"/>
    </source>
</evidence>
<dbReference type="AlphaFoldDB" id="A0A385YRJ7"/>
<protein>
    <recommendedName>
        <fullName evidence="2">ClpXP adapter protein SpxH</fullName>
    </recommendedName>
</protein>
<comment type="similarity">
    <text evidence="2">Belongs to the SpxH family.</text>
</comment>